<proteinExistence type="predicted"/>
<organism evidence="2 3">
    <name type="scientific">Rhizobium oryzicola</name>
    <dbReference type="NCBI Taxonomy" id="1232668"/>
    <lineage>
        <taxon>Bacteria</taxon>
        <taxon>Pseudomonadati</taxon>
        <taxon>Pseudomonadota</taxon>
        <taxon>Alphaproteobacteria</taxon>
        <taxon>Hyphomicrobiales</taxon>
        <taxon>Rhizobiaceae</taxon>
        <taxon>Rhizobium/Agrobacterium group</taxon>
        <taxon>Rhizobium</taxon>
    </lineage>
</organism>
<accession>A0ABT8SUS3</accession>
<name>A0ABT8SUS3_9HYPH</name>
<keyword evidence="3" id="KW-1185">Reference proteome</keyword>
<feature type="compositionally biased region" description="Basic and acidic residues" evidence="1">
    <location>
        <begin position="22"/>
        <end position="51"/>
    </location>
</feature>
<dbReference type="RefSeq" id="WP_302076222.1">
    <property type="nucleotide sequence ID" value="NZ_JAUKWQ010000002.1"/>
</dbReference>
<gene>
    <name evidence="2" type="ORF">Q2T52_08210</name>
</gene>
<evidence type="ECO:0000256" key="1">
    <source>
        <dbReference type="SAM" id="MobiDB-lite"/>
    </source>
</evidence>
<sequence>MMIAGFTLFGFDLFGLSRRQPADKERVQVAERVGEQKKADDKTEAETRPDPSESFFWGMYPVY</sequence>
<reference evidence="2" key="1">
    <citation type="journal article" date="2015" name="Int. J. Syst. Evol. Microbiol.">
        <title>Rhizobium oryzicola sp. nov., potential plant-growth-promoting endophytic bacteria isolated from rice roots.</title>
        <authorList>
            <person name="Zhang X.X."/>
            <person name="Gao J.S."/>
            <person name="Cao Y.H."/>
            <person name="Sheirdil R.A."/>
            <person name="Wang X.C."/>
            <person name="Zhang L."/>
        </authorList>
    </citation>
    <scope>NUCLEOTIDE SEQUENCE</scope>
    <source>
        <strain evidence="2">05753</strain>
    </source>
</reference>
<evidence type="ECO:0000313" key="2">
    <source>
        <dbReference type="EMBL" id="MDO1582076.1"/>
    </source>
</evidence>
<protein>
    <submittedName>
        <fullName evidence="2">Uncharacterized protein</fullName>
    </submittedName>
</protein>
<comment type="caution">
    <text evidence="2">The sequence shown here is derived from an EMBL/GenBank/DDBJ whole genome shotgun (WGS) entry which is preliminary data.</text>
</comment>
<feature type="region of interest" description="Disordered" evidence="1">
    <location>
        <begin position="22"/>
        <end position="53"/>
    </location>
</feature>
<reference evidence="2" key="2">
    <citation type="submission" date="2023-07" db="EMBL/GenBank/DDBJ databases">
        <authorList>
            <person name="Sun H."/>
        </authorList>
    </citation>
    <scope>NUCLEOTIDE SEQUENCE</scope>
    <source>
        <strain evidence="2">05753</strain>
    </source>
</reference>
<evidence type="ECO:0000313" key="3">
    <source>
        <dbReference type="Proteomes" id="UP001169006"/>
    </source>
</evidence>
<dbReference type="EMBL" id="JAUKWQ010000002">
    <property type="protein sequence ID" value="MDO1582076.1"/>
    <property type="molecule type" value="Genomic_DNA"/>
</dbReference>
<dbReference type="Proteomes" id="UP001169006">
    <property type="component" value="Unassembled WGS sequence"/>
</dbReference>